<protein>
    <submittedName>
        <fullName evidence="2">Peptidase M23</fullName>
    </submittedName>
</protein>
<keyword evidence="3" id="KW-1185">Reference proteome</keyword>
<gene>
    <name evidence="2" type="ordered locus">Hden_0088</name>
</gene>
<evidence type="ECO:0000313" key="2">
    <source>
        <dbReference type="EMBL" id="ADJ21915.1"/>
    </source>
</evidence>
<dbReference type="InterPro" id="IPR050570">
    <property type="entry name" value="Cell_wall_metabolism_enzyme"/>
</dbReference>
<feature type="domain" description="M23ase beta-sheet core" evidence="1">
    <location>
        <begin position="87"/>
        <end position="193"/>
    </location>
</feature>
<sequence length="261" mass="29628" precursor="true">MTKSKQNRGVQFALATIAVFGIGAPLALNPKAAQSEPEAIDTADMKKGYGIKETGLKPVYPSNFKCSPITSLYASWIDIDGSRRDEIHSGIDAGKFGEWILAPASGTVRAVWEANWQWGSEGALLLKHDRRDVNLPNGSKYYYSEFDHLNFDEIKHFKVGQKIERGQKLARVSRPGEQSSYLPEVHWEVWEVGSDDLVWRKNRYDAPEWWNETAQLIDPLYMLGINNPPKDGTSVRITPFEADRDFNRYRGFTYILACQPK</sequence>
<dbReference type="Gene3D" id="2.70.70.10">
    <property type="entry name" value="Glucose Permease (Domain IIA)"/>
    <property type="match status" value="1"/>
</dbReference>
<dbReference type="AlphaFoldDB" id="D8JPZ4"/>
<dbReference type="GO" id="GO:0004222">
    <property type="term" value="F:metalloendopeptidase activity"/>
    <property type="evidence" value="ECO:0007669"/>
    <property type="project" value="TreeGrafter"/>
</dbReference>
<dbReference type="SUPFAM" id="SSF51261">
    <property type="entry name" value="Duplicated hybrid motif"/>
    <property type="match status" value="1"/>
</dbReference>
<dbReference type="PANTHER" id="PTHR21666">
    <property type="entry name" value="PEPTIDASE-RELATED"/>
    <property type="match status" value="1"/>
</dbReference>
<dbReference type="HOGENOM" id="CLU_1053271_0_0_5"/>
<dbReference type="STRING" id="582899.Hden_0088"/>
<dbReference type="InterPro" id="IPR011055">
    <property type="entry name" value="Dup_hybrid_motif"/>
</dbReference>
<dbReference type="Pfam" id="PF01551">
    <property type="entry name" value="Peptidase_M23"/>
    <property type="match status" value="1"/>
</dbReference>
<dbReference type="Proteomes" id="UP000002033">
    <property type="component" value="Chromosome"/>
</dbReference>
<evidence type="ECO:0000259" key="1">
    <source>
        <dbReference type="Pfam" id="PF01551"/>
    </source>
</evidence>
<accession>D8JPZ4</accession>
<dbReference type="PANTHER" id="PTHR21666:SF270">
    <property type="entry name" value="MUREIN HYDROLASE ACTIVATOR ENVC"/>
    <property type="match status" value="1"/>
</dbReference>
<dbReference type="EMBL" id="CP002083">
    <property type="protein sequence ID" value="ADJ21915.1"/>
    <property type="molecule type" value="Genomic_DNA"/>
</dbReference>
<name>D8JPZ4_HYPDA</name>
<reference evidence="3" key="1">
    <citation type="journal article" date="2011" name="J. Bacteriol.">
        <title>Genome sequences of eight morphologically diverse alphaproteobacteria.</title>
        <authorList>
            <consortium name="US DOE Joint Genome Institute"/>
            <person name="Brown P.J."/>
            <person name="Kysela D.T."/>
            <person name="Buechlein A."/>
            <person name="Hemmerich C."/>
            <person name="Brun Y.V."/>
        </authorList>
    </citation>
    <scope>NUCLEOTIDE SEQUENCE [LARGE SCALE GENOMIC DNA]</scope>
    <source>
        <strain evidence="3">ATCC 51888 / DSM 1869 / NCIB 11706 / TK 0415</strain>
    </source>
</reference>
<dbReference type="eggNOG" id="COG0739">
    <property type="taxonomic scope" value="Bacteria"/>
</dbReference>
<evidence type="ECO:0000313" key="3">
    <source>
        <dbReference type="Proteomes" id="UP000002033"/>
    </source>
</evidence>
<proteinExistence type="predicted"/>
<dbReference type="CDD" id="cd12797">
    <property type="entry name" value="M23_peptidase"/>
    <property type="match status" value="1"/>
</dbReference>
<organism evidence="2 3">
    <name type="scientific">Hyphomicrobium denitrificans (strain ATCC 51888 / DSM 1869 / NCIMB 11706 / TK 0415)</name>
    <dbReference type="NCBI Taxonomy" id="582899"/>
    <lineage>
        <taxon>Bacteria</taxon>
        <taxon>Pseudomonadati</taxon>
        <taxon>Pseudomonadota</taxon>
        <taxon>Alphaproteobacteria</taxon>
        <taxon>Hyphomicrobiales</taxon>
        <taxon>Hyphomicrobiaceae</taxon>
        <taxon>Hyphomicrobium</taxon>
    </lineage>
</organism>
<dbReference type="KEGG" id="hdn:Hden_0088"/>
<dbReference type="InterPro" id="IPR016047">
    <property type="entry name" value="M23ase_b-sheet_dom"/>
</dbReference>